<keyword evidence="1" id="KW-0813">Transport</keyword>
<reference evidence="6" key="1">
    <citation type="submission" date="2016-06" db="EMBL/GenBank/DDBJ databases">
        <authorList>
            <person name="Varghese N."/>
            <person name="Submissions Spin"/>
        </authorList>
    </citation>
    <scope>NUCLEOTIDE SEQUENCE [LARGE SCALE GENOMIC DNA]</scope>
    <source>
        <strain evidence="6">DSM 43816</strain>
    </source>
</reference>
<dbReference type="InterPro" id="IPR003439">
    <property type="entry name" value="ABC_transporter-like_ATP-bd"/>
</dbReference>
<evidence type="ECO:0000313" key="6">
    <source>
        <dbReference type="Proteomes" id="UP000198253"/>
    </source>
</evidence>
<dbReference type="PANTHER" id="PTHR24220">
    <property type="entry name" value="IMPORT ATP-BINDING PROTEIN"/>
    <property type="match status" value="1"/>
</dbReference>
<name>A0A1C4ZZY8_MICEC</name>
<dbReference type="Proteomes" id="UP000198253">
    <property type="component" value="Chromosome I"/>
</dbReference>
<dbReference type="InterPro" id="IPR017911">
    <property type="entry name" value="MacB-like_ATP-bd"/>
</dbReference>
<organism evidence="5 6">
    <name type="scientific">Micromonospora echinospora</name>
    <name type="common">Micromonospora purpurea</name>
    <dbReference type="NCBI Taxonomy" id="1877"/>
    <lineage>
        <taxon>Bacteria</taxon>
        <taxon>Bacillati</taxon>
        <taxon>Actinomycetota</taxon>
        <taxon>Actinomycetes</taxon>
        <taxon>Micromonosporales</taxon>
        <taxon>Micromonosporaceae</taxon>
        <taxon>Micromonospora</taxon>
    </lineage>
</organism>
<dbReference type="GO" id="GO:0005886">
    <property type="term" value="C:plasma membrane"/>
    <property type="evidence" value="ECO:0007669"/>
    <property type="project" value="TreeGrafter"/>
</dbReference>
<evidence type="ECO:0000256" key="3">
    <source>
        <dbReference type="ARBA" id="ARBA00022840"/>
    </source>
</evidence>
<gene>
    <name evidence="5" type="ORF">GA0070618_6055</name>
</gene>
<proteinExistence type="predicted"/>
<dbReference type="RefSeq" id="WP_088984644.1">
    <property type="nucleotide sequence ID" value="NZ_LT607413.1"/>
</dbReference>
<dbReference type="InterPro" id="IPR003593">
    <property type="entry name" value="AAA+_ATPase"/>
</dbReference>
<dbReference type="SMART" id="SM00382">
    <property type="entry name" value="AAA"/>
    <property type="match status" value="1"/>
</dbReference>
<dbReference type="PROSITE" id="PS00211">
    <property type="entry name" value="ABC_TRANSPORTER_1"/>
    <property type="match status" value="1"/>
</dbReference>
<evidence type="ECO:0000256" key="2">
    <source>
        <dbReference type="ARBA" id="ARBA00022741"/>
    </source>
</evidence>
<dbReference type="OrthoDB" id="9802264at2"/>
<dbReference type="PROSITE" id="PS50893">
    <property type="entry name" value="ABC_TRANSPORTER_2"/>
    <property type="match status" value="1"/>
</dbReference>
<dbReference type="InParanoid" id="A0A1C4ZZY8"/>
<keyword evidence="2" id="KW-0547">Nucleotide-binding</keyword>
<dbReference type="EMBL" id="LT607413">
    <property type="protein sequence ID" value="SCF38562.1"/>
    <property type="molecule type" value="Genomic_DNA"/>
</dbReference>
<evidence type="ECO:0000259" key="4">
    <source>
        <dbReference type="PROSITE" id="PS50893"/>
    </source>
</evidence>
<protein>
    <submittedName>
        <fullName evidence="5">Putative ABC transport system ATP-binding protein</fullName>
    </submittedName>
</protein>
<keyword evidence="6" id="KW-1185">Reference proteome</keyword>
<evidence type="ECO:0000256" key="1">
    <source>
        <dbReference type="ARBA" id="ARBA00022448"/>
    </source>
</evidence>
<evidence type="ECO:0000313" key="5">
    <source>
        <dbReference type="EMBL" id="SCF38562.1"/>
    </source>
</evidence>
<dbReference type="InterPro" id="IPR017871">
    <property type="entry name" value="ABC_transporter-like_CS"/>
</dbReference>
<accession>A0A1C4ZZY8</accession>
<dbReference type="Pfam" id="PF00005">
    <property type="entry name" value="ABC_tran"/>
    <property type="match status" value="1"/>
</dbReference>
<sequence>MSTPLIRVRDLRKAYQSEVETVWAARDVRFEAHAGEFVCVYGASGSGKSTLLNLIAGLDVADSGDIQVGDVNVSEADEKQRAEMRLNIAGVVFQDHNLIDEFTAAENVALPLEVRGVPASVARAEASDQLGRVGLTGIGDRLPRQLSGGQRQRVGIARALTGQRAVLLADEPTGALDSVATVDVFTVIRALCDEGVTAVVCSHDTRCRDFADSRYEMVDGRLERRP</sequence>
<dbReference type="CDD" id="cd03255">
    <property type="entry name" value="ABC_MJ0796_LolCDE_FtsE"/>
    <property type="match status" value="1"/>
</dbReference>
<dbReference type="GO" id="GO:0005524">
    <property type="term" value="F:ATP binding"/>
    <property type="evidence" value="ECO:0007669"/>
    <property type="project" value="UniProtKB-KW"/>
</dbReference>
<feature type="domain" description="ABC transporter" evidence="4">
    <location>
        <begin position="6"/>
        <end position="226"/>
    </location>
</feature>
<dbReference type="Gene3D" id="3.40.50.300">
    <property type="entry name" value="P-loop containing nucleotide triphosphate hydrolases"/>
    <property type="match status" value="1"/>
</dbReference>
<dbReference type="InterPro" id="IPR027417">
    <property type="entry name" value="P-loop_NTPase"/>
</dbReference>
<keyword evidence="3 5" id="KW-0067">ATP-binding</keyword>
<dbReference type="InterPro" id="IPR015854">
    <property type="entry name" value="ABC_transpr_LolD-like"/>
</dbReference>
<dbReference type="SUPFAM" id="SSF52540">
    <property type="entry name" value="P-loop containing nucleoside triphosphate hydrolases"/>
    <property type="match status" value="1"/>
</dbReference>
<dbReference type="GO" id="GO:0022857">
    <property type="term" value="F:transmembrane transporter activity"/>
    <property type="evidence" value="ECO:0007669"/>
    <property type="project" value="TreeGrafter"/>
</dbReference>
<dbReference type="GO" id="GO:0016887">
    <property type="term" value="F:ATP hydrolysis activity"/>
    <property type="evidence" value="ECO:0007669"/>
    <property type="project" value="InterPro"/>
</dbReference>
<dbReference type="AlphaFoldDB" id="A0A1C4ZZY8"/>